<evidence type="ECO:0000256" key="16">
    <source>
        <dbReference type="ARBA" id="ARBA00049036"/>
    </source>
</evidence>
<evidence type="ECO:0000313" key="22">
    <source>
        <dbReference type="EMBL" id="TKS80029.1"/>
    </source>
</evidence>
<dbReference type="GO" id="GO:0005840">
    <property type="term" value="C:ribosome"/>
    <property type="evidence" value="ECO:0007669"/>
    <property type="project" value="UniProtKB-KW"/>
</dbReference>
<dbReference type="SMART" id="SM00724">
    <property type="entry name" value="TLC"/>
    <property type="match status" value="1"/>
</dbReference>
<dbReference type="STRING" id="240159.A0A4U5UXY6"/>
<feature type="transmembrane region" description="Helical" evidence="19">
    <location>
        <begin position="164"/>
        <end position="186"/>
    </location>
</feature>
<evidence type="ECO:0000256" key="5">
    <source>
        <dbReference type="ARBA" id="ARBA00004991"/>
    </source>
</evidence>
<organism evidence="22 23">
    <name type="scientific">Collichthys lucidus</name>
    <name type="common">Big head croaker</name>
    <name type="synonym">Sciaena lucida</name>
    <dbReference type="NCBI Taxonomy" id="240159"/>
    <lineage>
        <taxon>Eukaryota</taxon>
        <taxon>Metazoa</taxon>
        <taxon>Chordata</taxon>
        <taxon>Craniata</taxon>
        <taxon>Vertebrata</taxon>
        <taxon>Euteleostomi</taxon>
        <taxon>Actinopterygii</taxon>
        <taxon>Neopterygii</taxon>
        <taxon>Teleostei</taxon>
        <taxon>Neoteleostei</taxon>
        <taxon>Acanthomorphata</taxon>
        <taxon>Eupercaria</taxon>
        <taxon>Sciaenidae</taxon>
        <taxon>Collichthys</taxon>
    </lineage>
</organism>
<dbReference type="GO" id="GO:0005737">
    <property type="term" value="C:cytoplasm"/>
    <property type="evidence" value="ECO:0007669"/>
    <property type="project" value="UniProtKB-SubCell"/>
</dbReference>
<comment type="pathway">
    <text evidence="4">Lipid metabolism; sphingolipid metabolism.</text>
</comment>
<evidence type="ECO:0000256" key="8">
    <source>
        <dbReference type="ARBA" id="ARBA00022490"/>
    </source>
</evidence>
<dbReference type="InterPro" id="IPR000626">
    <property type="entry name" value="Ubiquitin-like_dom"/>
</dbReference>
<keyword evidence="12 17" id="KW-0472">Membrane</keyword>
<evidence type="ECO:0000256" key="7">
    <source>
        <dbReference type="ARBA" id="ARBA00010570"/>
    </source>
</evidence>
<dbReference type="PANTHER" id="PTHR12560:SF6">
    <property type="entry name" value="CERAMIDE SYNTHASE 4"/>
    <property type="match status" value="1"/>
</dbReference>
<comment type="subcellular location">
    <subcellularLocation>
        <location evidence="3">Cytoplasm</location>
    </subcellularLocation>
    <subcellularLocation>
        <location evidence="2">Membrane</location>
        <topology evidence="2">Multi-pass membrane protein</topology>
    </subcellularLocation>
    <subcellularLocation>
        <location evidence="1">Nucleus</location>
    </subcellularLocation>
</comment>
<evidence type="ECO:0000256" key="13">
    <source>
        <dbReference type="ARBA" id="ARBA00023242"/>
    </source>
</evidence>
<keyword evidence="8" id="KW-0963">Cytoplasm</keyword>
<evidence type="ECO:0000256" key="4">
    <source>
        <dbReference type="ARBA" id="ARBA00004760"/>
    </source>
</evidence>
<feature type="domain" description="Ubiquitin-like" evidence="20">
    <location>
        <begin position="343"/>
        <end position="382"/>
    </location>
</feature>
<evidence type="ECO:0000313" key="23">
    <source>
        <dbReference type="Proteomes" id="UP000298787"/>
    </source>
</evidence>
<dbReference type="EMBL" id="CM014089">
    <property type="protein sequence ID" value="TKS80029.1"/>
    <property type="molecule type" value="Genomic_DNA"/>
</dbReference>
<evidence type="ECO:0000256" key="12">
    <source>
        <dbReference type="ARBA" id="ARBA00023136"/>
    </source>
</evidence>
<evidence type="ECO:0000256" key="19">
    <source>
        <dbReference type="SAM" id="Phobius"/>
    </source>
</evidence>
<comment type="similarity">
    <text evidence="6">In the N-terminal section; belongs to the ubiquitin family.</text>
</comment>
<dbReference type="SMART" id="SM01377">
    <property type="entry name" value="Ribosomal_L40e"/>
    <property type="match status" value="1"/>
</dbReference>
<dbReference type="Pfam" id="PF01020">
    <property type="entry name" value="Ribosomal_L40e"/>
    <property type="match status" value="1"/>
</dbReference>
<dbReference type="Gene3D" id="3.10.20.90">
    <property type="entry name" value="Phosphatidylinositol 3-kinase Catalytic Subunit, Chain A, domain 1"/>
    <property type="match status" value="1"/>
</dbReference>
<dbReference type="PANTHER" id="PTHR12560">
    <property type="entry name" value="LONGEVITY ASSURANCE FACTOR 1 LAG1"/>
    <property type="match status" value="1"/>
</dbReference>
<reference evidence="22 23" key="1">
    <citation type="submission" date="2019-01" db="EMBL/GenBank/DDBJ databases">
        <title>Genome Assembly of Collichthys lucidus.</title>
        <authorList>
            <person name="Cai M."/>
            <person name="Xiao S."/>
        </authorList>
    </citation>
    <scope>NUCLEOTIDE SEQUENCE [LARGE SCALE GENOMIC DNA]</scope>
    <source>
        <strain evidence="22">JT15FE1705JMU</strain>
        <tissue evidence="22">Muscle</tissue>
    </source>
</reference>
<dbReference type="InterPro" id="IPR038587">
    <property type="entry name" value="Ribosomal_eL40_sf"/>
</dbReference>
<dbReference type="GO" id="GO:0006412">
    <property type="term" value="P:translation"/>
    <property type="evidence" value="ECO:0007669"/>
    <property type="project" value="InterPro"/>
</dbReference>
<keyword evidence="10" id="KW-0689">Ribosomal protein</keyword>
<keyword evidence="11 19" id="KW-1133">Transmembrane helix</keyword>
<proteinExistence type="inferred from homology"/>
<evidence type="ECO:0000259" key="20">
    <source>
        <dbReference type="PROSITE" id="PS50053"/>
    </source>
</evidence>
<dbReference type="GO" id="GO:1990904">
    <property type="term" value="C:ribonucleoprotein complex"/>
    <property type="evidence" value="ECO:0007669"/>
    <property type="project" value="UniProtKB-KW"/>
</dbReference>
<evidence type="ECO:0000256" key="2">
    <source>
        <dbReference type="ARBA" id="ARBA00004141"/>
    </source>
</evidence>
<evidence type="ECO:0000256" key="3">
    <source>
        <dbReference type="ARBA" id="ARBA00004496"/>
    </source>
</evidence>
<dbReference type="Pfam" id="PF03798">
    <property type="entry name" value="TRAM_LAG1_CLN8"/>
    <property type="match status" value="1"/>
</dbReference>
<evidence type="ECO:0000259" key="21">
    <source>
        <dbReference type="PROSITE" id="PS50922"/>
    </source>
</evidence>
<feature type="transmembrane region" description="Helical" evidence="19">
    <location>
        <begin position="117"/>
        <end position="144"/>
    </location>
</feature>
<dbReference type="PROSITE" id="PS50922">
    <property type="entry name" value="TLC"/>
    <property type="match status" value="1"/>
</dbReference>
<dbReference type="AlphaFoldDB" id="A0A4U5UXY6"/>
<dbReference type="SMART" id="SM00213">
    <property type="entry name" value="UBQ"/>
    <property type="match status" value="1"/>
</dbReference>
<evidence type="ECO:0000256" key="9">
    <source>
        <dbReference type="ARBA" id="ARBA00022692"/>
    </source>
</evidence>
<dbReference type="InterPro" id="IPR016439">
    <property type="entry name" value="Lag1/Lac1-like"/>
</dbReference>
<dbReference type="Pfam" id="PF00240">
    <property type="entry name" value="ubiquitin"/>
    <property type="match status" value="1"/>
</dbReference>
<dbReference type="GO" id="GO:0046513">
    <property type="term" value="P:ceramide biosynthetic process"/>
    <property type="evidence" value="ECO:0007669"/>
    <property type="project" value="InterPro"/>
</dbReference>
<dbReference type="InterPro" id="IPR029071">
    <property type="entry name" value="Ubiquitin-like_domsf"/>
</dbReference>
<protein>
    <recommendedName>
        <fullName evidence="15">Ubiquitin-ribosomal protein eL40 fusion protein</fullName>
    </recommendedName>
</protein>
<dbReference type="UniPathway" id="UPA00222"/>
<gene>
    <name evidence="22" type="ORF">D9C73_013738</name>
</gene>
<comment type="catalytic activity">
    <reaction evidence="16">
        <text>sphinganine + octadecanoyl-CoA = N-(octadecanoyl)-sphinganine + CoA + H(+)</text>
        <dbReference type="Rhea" id="RHEA:36547"/>
        <dbReference type="ChEBI" id="CHEBI:15378"/>
        <dbReference type="ChEBI" id="CHEBI:57287"/>
        <dbReference type="ChEBI" id="CHEBI:57394"/>
        <dbReference type="ChEBI" id="CHEBI:57817"/>
        <dbReference type="ChEBI" id="CHEBI:67033"/>
    </reaction>
    <physiologicalReaction direction="left-to-right" evidence="16">
        <dbReference type="Rhea" id="RHEA:36548"/>
    </physiologicalReaction>
</comment>
<keyword evidence="14" id="KW-0687">Ribonucleoprotein</keyword>
<dbReference type="InterPro" id="IPR001975">
    <property type="entry name" value="Ribosomal_eL40_dom"/>
</dbReference>
<evidence type="ECO:0000256" key="15">
    <source>
        <dbReference type="ARBA" id="ARBA00035298"/>
    </source>
</evidence>
<evidence type="ECO:0000256" key="18">
    <source>
        <dbReference type="SAM" id="MobiDB-lite"/>
    </source>
</evidence>
<evidence type="ECO:0000256" key="14">
    <source>
        <dbReference type="ARBA" id="ARBA00023274"/>
    </source>
</evidence>
<dbReference type="PROSITE" id="PS50053">
    <property type="entry name" value="UBIQUITIN_2"/>
    <property type="match status" value="1"/>
</dbReference>
<evidence type="ECO:0000256" key="17">
    <source>
        <dbReference type="PROSITE-ProRule" id="PRU00205"/>
    </source>
</evidence>
<feature type="domain" description="TLC" evidence="21">
    <location>
        <begin position="46"/>
        <end position="239"/>
    </location>
</feature>
<keyword evidence="13" id="KW-0539">Nucleus</keyword>
<feature type="region of interest" description="Disordered" evidence="18">
    <location>
        <begin position="246"/>
        <end position="272"/>
    </location>
</feature>
<dbReference type="SUPFAM" id="SSF54236">
    <property type="entry name" value="Ubiquitin-like"/>
    <property type="match status" value="1"/>
</dbReference>
<comment type="pathway">
    <text evidence="5">Sphingolipid metabolism.</text>
</comment>
<sequence length="431" mass="49969">MDLLPDIWRHDYWLPPGVTWKDMEQLADSDRPATQGPSHKFIAPPIGRCLGVKNRLNVSAAPSPTLESFYTQRSRQPTQPVERAQYWYYMLELGFYISLLLQISVDIKRKDFKEQVIHHLATIFLLIFSYCGNWIRIGTLIMVLHDCSDVLLEAAKMFNYGTGWRGMCNTLFVVFTSAFFVTRLVIFPSKIIHNTLTRSMEMFEPCFIYYFFNTLLMVLQALHIFWFGIILRMVYKLLEGKMNKDERSDEESALEEEEDDKGGEESVPQGDCWEKSKDTLNSRLSTHSCVLNNLTNHRMSVADKMQQPPERERSKRNRSSTLINVSTDRLTNQPSSICADVSPPDQQRLIFAGKQLEDGRTLSDYNNQKESTLHLVLRLRGGIIEPSLRQLAQRYNCDKMVCRKCYARLHPQLPQKKCGHTSNLRPKKKLK</sequence>
<evidence type="ECO:0000256" key="6">
    <source>
        <dbReference type="ARBA" id="ARBA00008373"/>
    </source>
</evidence>
<comment type="similarity">
    <text evidence="7">In the C-terminal section; belongs to the eukaryotic ribosomal protein eL40 family.</text>
</comment>
<dbReference type="InterPro" id="IPR019956">
    <property type="entry name" value="Ubiquitin_dom"/>
</dbReference>
<dbReference type="Gene3D" id="4.10.1060.50">
    <property type="match status" value="1"/>
</dbReference>
<dbReference type="GO" id="GO:0016020">
    <property type="term" value="C:membrane"/>
    <property type="evidence" value="ECO:0007669"/>
    <property type="project" value="UniProtKB-SubCell"/>
</dbReference>
<dbReference type="PRINTS" id="PR00348">
    <property type="entry name" value="UBIQUITIN"/>
</dbReference>
<dbReference type="Proteomes" id="UP000298787">
    <property type="component" value="Chromosome 12"/>
</dbReference>
<dbReference type="InterPro" id="IPR006634">
    <property type="entry name" value="TLC-dom"/>
</dbReference>
<feature type="transmembrane region" description="Helical" evidence="19">
    <location>
        <begin position="207"/>
        <end position="235"/>
    </location>
</feature>
<feature type="compositionally biased region" description="Acidic residues" evidence="18">
    <location>
        <begin position="248"/>
        <end position="262"/>
    </location>
</feature>
<dbReference type="GO" id="GO:0050291">
    <property type="term" value="F:sphingosine N-acyltransferase activity"/>
    <property type="evidence" value="ECO:0007669"/>
    <property type="project" value="InterPro"/>
</dbReference>
<feature type="region of interest" description="Disordered" evidence="18">
    <location>
        <begin position="299"/>
        <end position="324"/>
    </location>
</feature>
<evidence type="ECO:0000256" key="1">
    <source>
        <dbReference type="ARBA" id="ARBA00004123"/>
    </source>
</evidence>
<name>A0A4U5UXY6_COLLU</name>
<dbReference type="GO" id="GO:0003735">
    <property type="term" value="F:structural constituent of ribosome"/>
    <property type="evidence" value="ECO:0007669"/>
    <property type="project" value="InterPro"/>
</dbReference>
<evidence type="ECO:0000256" key="11">
    <source>
        <dbReference type="ARBA" id="ARBA00022989"/>
    </source>
</evidence>
<keyword evidence="23" id="KW-1185">Reference proteome</keyword>
<dbReference type="FunFam" id="4.10.1060.50:FF:000001">
    <property type="entry name" value="ubiquitin-60S ribosomal protein L40"/>
    <property type="match status" value="1"/>
</dbReference>
<accession>A0A4U5UXY6</accession>
<keyword evidence="9 17" id="KW-0812">Transmembrane</keyword>
<dbReference type="GO" id="GO:0005634">
    <property type="term" value="C:nucleus"/>
    <property type="evidence" value="ECO:0007669"/>
    <property type="project" value="UniProtKB-SubCell"/>
</dbReference>
<evidence type="ECO:0000256" key="10">
    <source>
        <dbReference type="ARBA" id="ARBA00022980"/>
    </source>
</evidence>